<name>A0A6M3LRG2_9ZZZZ</name>
<organism evidence="1">
    <name type="scientific">viral metagenome</name>
    <dbReference type="NCBI Taxonomy" id="1070528"/>
    <lineage>
        <taxon>unclassified sequences</taxon>
        <taxon>metagenomes</taxon>
        <taxon>organismal metagenomes</taxon>
    </lineage>
</organism>
<evidence type="ECO:0000313" key="1">
    <source>
        <dbReference type="EMBL" id="QJA97810.1"/>
    </source>
</evidence>
<sequence length="117" mass="14077">MYREKPDTNISDQAWDIFDILADKERYGDLTEDWMPWEDTYPHRDMRFFKDESKGDHMKRMRRAQLLGREEKTEPFHIMVAELLVDKNATKFAALLTRLGMKFHTTKGVRRESFYIA</sequence>
<reference evidence="1" key="1">
    <citation type="submission" date="2020-03" db="EMBL/GenBank/DDBJ databases">
        <title>The deep terrestrial virosphere.</title>
        <authorList>
            <person name="Holmfeldt K."/>
            <person name="Nilsson E."/>
            <person name="Simone D."/>
            <person name="Lopez-Fernandez M."/>
            <person name="Wu X."/>
            <person name="de Brujin I."/>
            <person name="Lundin D."/>
            <person name="Andersson A."/>
            <person name="Bertilsson S."/>
            <person name="Dopson M."/>
        </authorList>
    </citation>
    <scope>NUCLEOTIDE SEQUENCE</scope>
    <source>
        <strain evidence="1">MM415B05929</strain>
    </source>
</reference>
<accession>A0A6M3LRG2</accession>
<dbReference type="AlphaFoldDB" id="A0A6M3LRG2"/>
<proteinExistence type="predicted"/>
<dbReference type="EMBL" id="MT143527">
    <property type="protein sequence ID" value="QJA97810.1"/>
    <property type="molecule type" value="Genomic_DNA"/>
</dbReference>
<gene>
    <name evidence="1" type="ORF">MM415B05929_0007</name>
</gene>
<protein>
    <submittedName>
        <fullName evidence="1">Uncharacterized protein</fullName>
    </submittedName>
</protein>